<protein>
    <submittedName>
        <fullName evidence="2">Uncharacterized protein</fullName>
    </submittedName>
</protein>
<feature type="transmembrane region" description="Helical" evidence="1">
    <location>
        <begin position="114"/>
        <end position="136"/>
    </location>
</feature>
<keyword evidence="1" id="KW-0812">Transmembrane</keyword>
<sequence>MNKSKIMAFLNRIDKPRHTSSSFRFFAYILLIMGVFALNWVNNLNMFEDEIFEKINARPSGMFSHLYFFPAVMISISISKIISSYDKYTDNIFKFENKFVETLNLVRIKVKNEYALIVIDIASFLFFVFSFIFFLFSLSYSVVTLSEFSGLFEFGSHYGFKEDLFNTSISLLLSYVLLNLIFVTPIEKEDKDTKNIPYSVIFGMIIPSLIFMLPFAPGFSENIINQNAFTSSHFSEMKFYMTMMLALLTITIFLSIIFDEIPKIDWKKAIFSSATSYTLISLVIFSINNSVIDEMFDKSQYERTISINNKEFTYQPGSVALKESDFYFALEAYDKNGLLFTNAINEMIYYSQNNEDETIRAIGNLAQRRYKLIEDNKEFIEKTSANNLNVFDFLTLYIAKIEVQHQVYEENLVYKLASSGKYQDAADIYLNRLMNSDMKFVPIEGKEVKYLTGRFELPYMMGLIVASGKASLDTTKIQDQETKEKWEKELNRVSEIHNGKKPSHIRLTPEEAEEIRSWF</sequence>
<dbReference type="AlphaFoldDB" id="A0A9X0R7X3"/>
<evidence type="ECO:0000256" key="1">
    <source>
        <dbReference type="SAM" id="Phobius"/>
    </source>
</evidence>
<proteinExistence type="predicted"/>
<keyword evidence="3" id="KW-1185">Reference proteome</keyword>
<feature type="transmembrane region" description="Helical" evidence="1">
    <location>
        <begin position="270"/>
        <end position="287"/>
    </location>
</feature>
<dbReference type="EMBL" id="JACRUP010000005">
    <property type="protein sequence ID" value="MBC5851278.1"/>
    <property type="molecule type" value="Genomic_DNA"/>
</dbReference>
<feature type="transmembrane region" description="Helical" evidence="1">
    <location>
        <begin position="239"/>
        <end position="258"/>
    </location>
</feature>
<dbReference type="Proteomes" id="UP000615796">
    <property type="component" value="Unassembled WGS sequence"/>
</dbReference>
<keyword evidence="1" id="KW-1133">Transmembrane helix</keyword>
<reference evidence="2" key="1">
    <citation type="submission" date="2020-08" db="EMBL/GenBank/DDBJ databases">
        <title>Genome Sequencing and Pan-Genome Analysis of Migratory bird Vibrio Strains, Inner Mongolia.</title>
        <authorList>
            <person name="Zheng L."/>
        </authorList>
    </citation>
    <scope>NUCLEOTIDE SEQUENCE</scope>
    <source>
        <strain evidence="2">M13F</strain>
    </source>
</reference>
<feature type="transmembrane region" description="Helical" evidence="1">
    <location>
        <begin position="62"/>
        <end position="82"/>
    </location>
</feature>
<dbReference type="RefSeq" id="WP_187026058.1">
    <property type="nucleotide sequence ID" value="NZ_JACRUP010000005.1"/>
</dbReference>
<accession>A0A9X0R7X3</accession>
<feature type="transmembrane region" description="Helical" evidence="1">
    <location>
        <begin position="196"/>
        <end position="219"/>
    </location>
</feature>
<name>A0A9X0R7X3_VIBME</name>
<comment type="caution">
    <text evidence="2">The sequence shown here is derived from an EMBL/GenBank/DDBJ whole genome shotgun (WGS) entry which is preliminary data.</text>
</comment>
<evidence type="ECO:0000313" key="3">
    <source>
        <dbReference type="Proteomes" id="UP000615796"/>
    </source>
</evidence>
<keyword evidence="1" id="KW-0472">Membrane</keyword>
<organism evidence="2 3">
    <name type="scientific">Vibrio metschnikovii</name>
    <dbReference type="NCBI Taxonomy" id="28172"/>
    <lineage>
        <taxon>Bacteria</taxon>
        <taxon>Pseudomonadati</taxon>
        <taxon>Pseudomonadota</taxon>
        <taxon>Gammaproteobacteria</taxon>
        <taxon>Vibrionales</taxon>
        <taxon>Vibrionaceae</taxon>
        <taxon>Vibrio</taxon>
    </lineage>
</organism>
<gene>
    <name evidence="2" type="ORF">H8Q88_10060</name>
</gene>
<feature type="transmembrane region" description="Helical" evidence="1">
    <location>
        <begin position="164"/>
        <end position="184"/>
    </location>
</feature>
<feature type="transmembrane region" description="Helical" evidence="1">
    <location>
        <begin position="21"/>
        <end position="42"/>
    </location>
</feature>
<evidence type="ECO:0000313" key="2">
    <source>
        <dbReference type="EMBL" id="MBC5851278.1"/>
    </source>
</evidence>